<dbReference type="PANTHER" id="PTHR13723:SF200">
    <property type="entry name" value="ADAM METALLOPEPTIDASE WITH THROMBOSPONDIN TYPE 1 MOTIF B, ISOFORM B"/>
    <property type="match status" value="1"/>
</dbReference>
<comment type="caution">
    <text evidence="9">The sequence shown here is derived from an EMBL/GenBank/DDBJ whole genome shotgun (WGS) entry which is preliminary data.</text>
</comment>
<evidence type="ECO:0000256" key="4">
    <source>
        <dbReference type="ARBA" id="ARBA00022801"/>
    </source>
</evidence>
<keyword evidence="10" id="KW-1185">Reference proteome</keyword>
<feature type="non-terminal residue" evidence="9">
    <location>
        <position position="128"/>
    </location>
</feature>
<dbReference type="Gene3D" id="3.40.1620.60">
    <property type="match status" value="1"/>
</dbReference>
<dbReference type="Pfam" id="PF17771">
    <property type="entry name" value="ADAMTS_CR_2"/>
    <property type="match status" value="1"/>
</dbReference>
<dbReference type="GO" id="GO:0030198">
    <property type="term" value="P:extracellular matrix organization"/>
    <property type="evidence" value="ECO:0007669"/>
    <property type="project" value="TreeGrafter"/>
</dbReference>
<evidence type="ECO:0000256" key="3">
    <source>
        <dbReference type="ARBA" id="ARBA00022723"/>
    </source>
</evidence>
<reference evidence="9 10" key="1">
    <citation type="submission" date="2019-01" db="EMBL/GenBank/DDBJ databases">
        <title>A draft genome assembly of the solar-powered sea slug Elysia chlorotica.</title>
        <authorList>
            <person name="Cai H."/>
            <person name="Li Q."/>
            <person name="Fang X."/>
            <person name="Li J."/>
            <person name="Curtis N.E."/>
            <person name="Altenburger A."/>
            <person name="Shibata T."/>
            <person name="Feng M."/>
            <person name="Maeda T."/>
            <person name="Schwartz J.A."/>
            <person name="Shigenobu S."/>
            <person name="Lundholm N."/>
            <person name="Nishiyama T."/>
            <person name="Yang H."/>
            <person name="Hasebe M."/>
            <person name="Li S."/>
            <person name="Pierce S.K."/>
            <person name="Wang J."/>
        </authorList>
    </citation>
    <scope>NUCLEOTIDE SEQUENCE [LARGE SCALE GENOMIC DNA]</scope>
    <source>
        <strain evidence="9">EC2010</strain>
        <tissue evidence="9">Whole organism of an adult</tissue>
    </source>
</reference>
<name>A0A3S0ZHG1_ELYCH</name>
<evidence type="ECO:0000313" key="10">
    <source>
        <dbReference type="Proteomes" id="UP000271974"/>
    </source>
</evidence>
<feature type="non-terminal residue" evidence="9">
    <location>
        <position position="1"/>
    </location>
</feature>
<evidence type="ECO:0000256" key="6">
    <source>
        <dbReference type="ARBA" id="ARBA00023157"/>
    </source>
</evidence>
<dbReference type="SUPFAM" id="SSF82895">
    <property type="entry name" value="TSP-1 type 1 repeat"/>
    <property type="match status" value="1"/>
</dbReference>
<protein>
    <recommendedName>
        <fullName evidence="8">ADAM cysteine-rich domain-containing protein</fullName>
    </recommendedName>
</protein>
<accession>A0A3S0ZHG1</accession>
<dbReference type="Gene3D" id="2.20.100.10">
    <property type="entry name" value="Thrombospondin type-1 (TSP1) repeat"/>
    <property type="match status" value="1"/>
</dbReference>
<dbReference type="InterPro" id="IPR050439">
    <property type="entry name" value="ADAMTS_ADAMTS-like"/>
</dbReference>
<organism evidence="9 10">
    <name type="scientific">Elysia chlorotica</name>
    <name type="common">Eastern emerald elysia</name>
    <name type="synonym">Sea slug</name>
    <dbReference type="NCBI Taxonomy" id="188477"/>
    <lineage>
        <taxon>Eukaryota</taxon>
        <taxon>Metazoa</taxon>
        <taxon>Spiralia</taxon>
        <taxon>Lophotrochozoa</taxon>
        <taxon>Mollusca</taxon>
        <taxon>Gastropoda</taxon>
        <taxon>Heterobranchia</taxon>
        <taxon>Euthyneura</taxon>
        <taxon>Panpulmonata</taxon>
        <taxon>Sacoglossa</taxon>
        <taxon>Placobranchoidea</taxon>
        <taxon>Plakobranchidae</taxon>
        <taxon>Elysia</taxon>
    </lineage>
</organism>
<dbReference type="STRING" id="188477.A0A3S0ZHG1"/>
<dbReference type="Proteomes" id="UP000271974">
    <property type="component" value="Unassembled WGS sequence"/>
</dbReference>
<evidence type="ECO:0000256" key="2">
    <source>
        <dbReference type="ARBA" id="ARBA00022525"/>
    </source>
</evidence>
<dbReference type="SMART" id="SM00608">
    <property type="entry name" value="ACR"/>
    <property type="match status" value="1"/>
</dbReference>
<dbReference type="InterPro" id="IPR041645">
    <property type="entry name" value="ADAMTS_CR_2"/>
</dbReference>
<dbReference type="GO" id="GO:0046872">
    <property type="term" value="F:metal ion binding"/>
    <property type="evidence" value="ECO:0007669"/>
    <property type="project" value="UniProtKB-KW"/>
</dbReference>
<keyword evidence="2" id="KW-0964">Secreted</keyword>
<feature type="domain" description="ADAM cysteine-rich" evidence="8">
    <location>
        <begin position="21"/>
        <end position="88"/>
    </location>
</feature>
<comment type="subcellular location">
    <subcellularLocation>
        <location evidence="1">Secreted</location>
    </subcellularLocation>
</comment>
<evidence type="ECO:0000259" key="8">
    <source>
        <dbReference type="SMART" id="SM00608"/>
    </source>
</evidence>
<dbReference type="InterPro" id="IPR000884">
    <property type="entry name" value="TSP1_rpt"/>
</dbReference>
<dbReference type="AlphaFoldDB" id="A0A3S0ZHG1"/>
<evidence type="ECO:0000256" key="5">
    <source>
        <dbReference type="ARBA" id="ARBA00022833"/>
    </source>
</evidence>
<keyword evidence="3" id="KW-0479">Metal-binding</keyword>
<dbReference type="Pfam" id="PF00090">
    <property type="entry name" value="TSP_1"/>
    <property type="match status" value="1"/>
</dbReference>
<dbReference type="OrthoDB" id="6156443at2759"/>
<dbReference type="PROSITE" id="PS50092">
    <property type="entry name" value="TSP1"/>
    <property type="match status" value="1"/>
</dbReference>
<evidence type="ECO:0000256" key="1">
    <source>
        <dbReference type="ARBA" id="ARBA00004613"/>
    </source>
</evidence>
<gene>
    <name evidence="9" type="ORF">EGW08_017248</name>
</gene>
<keyword evidence="6" id="KW-1015">Disulfide bond</keyword>
<dbReference type="GO" id="GO:0005576">
    <property type="term" value="C:extracellular region"/>
    <property type="evidence" value="ECO:0007669"/>
    <property type="project" value="UniProtKB-SubCell"/>
</dbReference>
<keyword evidence="5" id="KW-0862">Zinc</keyword>
<keyword evidence="7" id="KW-0325">Glycoprotein</keyword>
<sequence>SGQASCLLDRPAHQEALPKHLPGVLYDADDQCRLWLGTRHFPHSDMCGQLWCESPSDPHRAVKAAAPMMDGTMCGDRKYCINAQCVDIGPDGPIAVDGAWSDWPSDWSPCSRTCGGGVKKKVRVCDNP</sequence>
<dbReference type="InterPro" id="IPR036383">
    <property type="entry name" value="TSP1_rpt_sf"/>
</dbReference>
<dbReference type="EMBL" id="RQTK01000780">
    <property type="protein sequence ID" value="RUS74981.1"/>
    <property type="molecule type" value="Genomic_DNA"/>
</dbReference>
<keyword evidence="4" id="KW-0378">Hydrolase</keyword>
<dbReference type="GO" id="GO:0006508">
    <property type="term" value="P:proteolysis"/>
    <property type="evidence" value="ECO:0007669"/>
    <property type="project" value="TreeGrafter"/>
</dbReference>
<proteinExistence type="predicted"/>
<dbReference type="GO" id="GO:0004222">
    <property type="term" value="F:metalloendopeptidase activity"/>
    <property type="evidence" value="ECO:0007669"/>
    <property type="project" value="TreeGrafter"/>
</dbReference>
<evidence type="ECO:0000313" key="9">
    <source>
        <dbReference type="EMBL" id="RUS74981.1"/>
    </source>
</evidence>
<dbReference type="InterPro" id="IPR006586">
    <property type="entry name" value="ADAM_Cys-rich"/>
</dbReference>
<dbReference type="PANTHER" id="PTHR13723">
    <property type="entry name" value="ADAMTS A DISINTEGRIN AND METALLOPROTEASE WITH THROMBOSPONDIN MOTIFS PROTEASE"/>
    <property type="match status" value="1"/>
</dbReference>
<dbReference type="GO" id="GO:0031012">
    <property type="term" value="C:extracellular matrix"/>
    <property type="evidence" value="ECO:0007669"/>
    <property type="project" value="TreeGrafter"/>
</dbReference>
<evidence type="ECO:0000256" key="7">
    <source>
        <dbReference type="ARBA" id="ARBA00023180"/>
    </source>
</evidence>